<reference evidence="2 3" key="1">
    <citation type="submission" date="2019-08" db="EMBL/GenBank/DDBJ databases">
        <title>Genomic characterization of a novel candidate phylum (ARYD3) from a high temperature, high salinity tertiary oil reservoir in north central Oklahoma, USA.</title>
        <authorList>
            <person name="Youssef N.H."/>
            <person name="Yadav A."/>
            <person name="Elshahed M.S."/>
        </authorList>
    </citation>
    <scope>NUCLEOTIDE SEQUENCE [LARGE SCALE GENOMIC DNA]</scope>
    <source>
        <strain evidence="2">ARYD1</strain>
    </source>
</reference>
<accession>A0A5D0MRK4</accession>
<keyword evidence="1" id="KW-0812">Transmembrane</keyword>
<proteinExistence type="inferred from homology"/>
<comment type="similarity">
    <text evidence="1">Belongs to the MlaE permease family.</text>
</comment>
<gene>
    <name evidence="2" type="ORF">FXF49_02795</name>
</gene>
<feature type="transmembrane region" description="Helical" evidence="1">
    <location>
        <begin position="153"/>
        <end position="178"/>
    </location>
</feature>
<evidence type="ECO:0000256" key="1">
    <source>
        <dbReference type="RuleBase" id="RU362044"/>
    </source>
</evidence>
<dbReference type="Pfam" id="PF02405">
    <property type="entry name" value="MlaE"/>
    <property type="match status" value="1"/>
</dbReference>
<dbReference type="InterPro" id="IPR003453">
    <property type="entry name" value="ABC_MlaE_roteobac"/>
</dbReference>
<feature type="transmembrane region" description="Helical" evidence="1">
    <location>
        <begin position="248"/>
        <end position="268"/>
    </location>
</feature>
<keyword evidence="1" id="KW-1133">Transmembrane helix</keyword>
<evidence type="ECO:0000313" key="3">
    <source>
        <dbReference type="Proteomes" id="UP000323337"/>
    </source>
</evidence>
<feature type="transmembrane region" description="Helical" evidence="1">
    <location>
        <begin position="274"/>
        <end position="292"/>
    </location>
</feature>
<feature type="transmembrane region" description="Helical" evidence="1">
    <location>
        <begin position="339"/>
        <end position="364"/>
    </location>
</feature>
<dbReference type="PANTHER" id="PTHR30188:SF3">
    <property type="entry name" value="ABC TRANSPORTER PERMEASE"/>
    <property type="match status" value="1"/>
</dbReference>
<keyword evidence="1" id="KW-0472">Membrane</keyword>
<dbReference type="Proteomes" id="UP000323337">
    <property type="component" value="Unassembled WGS sequence"/>
</dbReference>
<evidence type="ECO:0000313" key="2">
    <source>
        <dbReference type="EMBL" id="TYB34188.1"/>
    </source>
</evidence>
<comment type="caution">
    <text evidence="2">The sequence shown here is derived from an EMBL/GenBank/DDBJ whole genome shotgun (WGS) entry which is preliminary data.</text>
</comment>
<sequence length="365" mass="40341">MKIEYTIDRQTLTLHPSDMEHLLHDMGSIKHIIKNKKIKSVYLNLKDIRNYDDYTASVISYFHDNIKTFNVSLEILSATKDFKALCDKIKSLQITLNKGRRKREHILVLIGEKTLDTACNTRKHIGYIGDLFKSLMTIIIKPKILRGNETVDLMYKVGVSAIPIVGLISFLLGLIMAFMSSIQLKQFGANIYVASLVGLAMARELGPIMTSIIVAGRSGSAFAAELGTMKISDEIDALTVMGFNINRFLVLPRVIATMIALPILTIFSNFFANVGGLLVGVFILNLTFPAYINQLYITLAIDDILHGVIKSIIFAFLIAEIGCFRGLTVQKTTDDVGKATTSAVVSGIFLIILTDSIIAVLLTYI</sequence>
<organism evidence="2 3">
    <name type="scientific">Flexistipes sinusarabici</name>
    <dbReference type="NCBI Taxonomy" id="2352"/>
    <lineage>
        <taxon>Bacteria</taxon>
        <taxon>Pseudomonadati</taxon>
        <taxon>Deferribacterota</taxon>
        <taxon>Deferribacteres</taxon>
        <taxon>Deferribacterales</taxon>
        <taxon>Flexistipitaceae</taxon>
        <taxon>Flexistipes</taxon>
    </lineage>
</organism>
<dbReference type="InterPro" id="IPR030802">
    <property type="entry name" value="Permease_MalE"/>
</dbReference>
<dbReference type="PANTHER" id="PTHR30188">
    <property type="entry name" value="ABC TRANSPORTER PERMEASE PROTEIN-RELATED"/>
    <property type="match status" value="1"/>
</dbReference>
<dbReference type="RefSeq" id="WP_303700390.1">
    <property type="nucleotide sequence ID" value="NZ_VSIV01000068.1"/>
</dbReference>
<dbReference type="EMBL" id="VSIV01000068">
    <property type="protein sequence ID" value="TYB34188.1"/>
    <property type="molecule type" value="Genomic_DNA"/>
</dbReference>
<dbReference type="GO" id="GO:0043190">
    <property type="term" value="C:ATP-binding cassette (ABC) transporter complex"/>
    <property type="evidence" value="ECO:0007669"/>
    <property type="project" value="InterPro"/>
</dbReference>
<dbReference type="AlphaFoldDB" id="A0A5D0MRK4"/>
<protein>
    <submittedName>
        <fullName evidence="2">ABC transporter permease</fullName>
    </submittedName>
</protein>
<name>A0A5D0MRK4_FLESI</name>
<dbReference type="NCBIfam" id="TIGR00056">
    <property type="entry name" value="MlaE family lipid ABC transporter permease subunit"/>
    <property type="match status" value="1"/>
</dbReference>
<dbReference type="GO" id="GO:0005548">
    <property type="term" value="F:phospholipid transporter activity"/>
    <property type="evidence" value="ECO:0007669"/>
    <property type="project" value="TreeGrafter"/>
</dbReference>
<feature type="transmembrane region" description="Helical" evidence="1">
    <location>
        <begin position="304"/>
        <end position="327"/>
    </location>
</feature>